<dbReference type="AlphaFoldDB" id="A0A8J9SGS4"/>
<protein>
    <recommendedName>
        <fullName evidence="1">PX domain-containing protein</fullName>
    </recommendedName>
</protein>
<dbReference type="InterPro" id="IPR036871">
    <property type="entry name" value="PX_dom_sf"/>
</dbReference>
<evidence type="ECO:0000259" key="1">
    <source>
        <dbReference type="Pfam" id="PF00787"/>
    </source>
</evidence>
<dbReference type="GO" id="GO:0035091">
    <property type="term" value="F:phosphatidylinositol binding"/>
    <property type="evidence" value="ECO:0007669"/>
    <property type="project" value="InterPro"/>
</dbReference>
<dbReference type="Proteomes" id="UP000836788">
    <property type="component" value="Chromosome 9"/>
</dbReference>
<dbReference type="SUPFAM" id="SSF64268">
    <property type="entry name" value="PX domain"/>
    <property type="match status" value="1"/>
</dbReference>
<dbReference type="Gene3D" id="3.30.1520.10">
    <property type="entry name" value="Phox-like domain"/>
    <property type="match status" value="1"/>
</dbReference>
<dbReference type="CDD" id="cd06093">
    <property type="entry name" value="PX_domain"/>
    <property type="match status" value="1"/>
</dbReference>
<sequence>MMYLPNDHWSPRYDSAFYTVKVEGKQHFLKPPQNIPRKLAGKSGPAYYYRVVVYCEHNKRILLRRYSHFKWLFEAIQENPPTEPQLPGAAMIKLPPGTCPFQRQDEDFAKIRMEELSDFLQELLARPGYASHAAVVAFLELGSSIDVAA</sequence>
<gene>
    <name evidence="2" type="ORF">PTTT1_LOCUS53964</name>
</gene>
<reference evidence="2" key="1">
    <citation type="submission" date="2022-02" db="EMBL/GenBank/DDBJ databases">
        <authorList>
            <person name="Giguere J D."/>
        </authorList>
    </citation>
    <scope>NUCLEOTIDE SEQUENCE</scope>
    <source>
        <strain evidence="2">CCAP 1055/1</strain>
    </source>
</reference>
<organism evidence="2">
    <name type="scientific">Phaeodactylum tricornutum</name>
    <name type="common">Diatom</name>
    <dbReference type="NCBI Taxonomy" id="2850"/>
    <lineage>
        <taxon>Eukaryota</taxon>
        <taxon>Sar</taxon>
        <taxon>Stramenopiles</taxon>
        <taxon>Ochrophyta</taxon>
        <taxon>Bacillariophyta</taxon>
        <taxon>Bacillariophyceae</taxon>
        <taxon>Bacillariophycidae</taxon>
        <taxon>Naviculales</taxon>
        <taxon>Phaeodactylaceae</taxon>
        <taxon>Phaeodactylum</taxon>
    </lineage>
</organism>
<name>A0A8J9SGS4_PHATR</name>
<dbReference type="InterPro" id="IPR001683">
    <property type="entry name" value="PX_dom"/>
</dbReference>
<dbReference type="Pfam" id="PF00787">
    <property type="entry name" value="PX"/>
    <property type="match status" value="1"/>
</dbReference>
<evidence type="ECO:0000313" key="2">
    <source>
        <dbReference type="EMBL" id="CAG9294217.1"/>
    </source>
</evidence>
<dbReference type="EMBL" id="OU594950">
    <property type="protein sequence ID" value="CAG9294217.1"/>
    <property type="molecule type" value="Genomic_DNA"/>
</dbReference>
<feature type="domain" description="PX" evidence="1">
    <location>
        <begin position="59"/>
        <end position="140"/>
    </location>
</feature>
<accession>A0A8J9SGS4</accession>
<proteinExistence type="predicted"/>